<dbReference type="InterPro" id="IPR027375">
    <property type="entry name" value="DKNYY"/>
</dbReference>
<dbReference type="Proteomes" id="UP000197638">
    <property type="component" value="Chromosome"/>
</dbReference>
<keyword evidence="1" id="KW-0812">Transmembrane</keyword>
<evidence type="ECO:0000313" key="3">
    <source>
        <dbReference type="Proteomes" id="UP000197638"/>
    </source>
</evidence>
<keyword evidence="1" id="KW-0472">Membrane</keyword>
<sequence length="527" mass="62066">MIGVKMRGNNQKNSNIIIKTCIFMSLIIFLLCFIVILCIAFSDDDTYEIENNGERYGKSEFYKYKDKIYVLVIGSGMLEVEGVDIPTFKAFDKDKEDERGNVGFDKNKIYFANIAVSDLDTDKLYYVGNNYYSDGTNSYFCSTSPKFNEELSAGTAIIQNISHFFSKTRKPQNYFYPYKKLETNKRLKKFEELRNFATNGEEIYYAGEKLVNADINTIKKIEEGLFYFVDKENVYYKSKLLSFKNNGKLKVFHEKNGNIYYLYDEESENVYADDYLFDTVNAPYKVIGIDGTHNFSLLFISKDGVYFYDPLKKKQERIGDNIFKGEIKEIYPDIFSDDENVYYLDVYEDWAKKRVNNYFSLRKKLLNGQLISRNTRIRYLDKKTAWENDWKKVADIYSDTHGSIWKKGNKYYYFDIYGFSQSIHKPIYEITDKEVLDYLLNFSKLKDRNIINLPDKIRNFISEGKLIAFNGQVKMTATIHFIEDPYAYSIPKIIFISIAFLIGLYARYRFDIANFLKKRKKSKFSKK</sequence>
<organism evidence="2 3">
    <name type="scientific">Fusobacterium nucleatum subsp. polymorphum</name>
    <name type="common">Fusobacterium polymorphum</name>
    <dbReference type="NCBI Taxonomy" id="76857"/>
    <lineage>
        <taxon>Bacteria</taxon>
        <taxon>Fusobacteriati</taxon>
        <taxon>Fusobacteriota</taxon>
        <taxon>Fusobacteriia</taxon>
        <taxon>Fusobacteriales</taxon>
        <taxon>Fusobacteriaceae</taxon>
        <taxon>Fusobacterium</taxon>
    </lineage>
</organism>
<evidence type="ECO:0000256" key="1">
    <source>
        <dbReference type="SAM" id="Phobius"/>
    </source>
</evidence>
<name>A0A241PYB0_FUSNP</name>
<evidence type="ECO:0000313" key="2">
    <source>
        <dbReference type="EMBL" id="ASG27562.1"/>
    </source>
</evidence>
<gene>
    <name evidence="2" type="ORF">CBG61_00485</name>
</gene>
<accession>A0A241PYB0</accession>
<dbReference type="Pfam" id="PF13644">
    <property type="entry name" value="DKNYY"/>
    <property type="match status" value="1"/>
</dbReference>
<feature type="transmembrane region" description="Helical" evidence="1">
    <location>
        <begin position="21"/>
        <end position="42"/>
    </location>
</feature>
<dbReference type="EMBL" id="CP022123">
    <property type="protein sequence ID" value="ASG27562.1"/>
    <property type="molecule type" value="Genomic_DNA"/>
</dbReference>
<protein>
    <recommendedName>
        <fullName evidence="4">DKNYY family protein</fullName>
    </recommendedName>
</protein>
<keyword evidence="1" id="KW-1133">Transmembrane helix</keyword>
<dbReference type="AlphaFoldDB" id="A0A241PYB0"/>
<proteinExistence type="predicted"/>
<feature type="transmembrane region" description="Helical" evidence="1">
    <location>
        <begin position="493"/>
        <end position="510"/>
    </location>
</feature>
<evidence type="ECO:0008006" key="4">
    <source>
        <dbReference type="Google" id="ProtNLM"/>
    </source>
</evidence>
<reference evidence="2 3" key="1">
    <citation type="submission" date="2017-06" db="EMBL/GenBank/DDBJ databases">
        <title>Genome sequencing of Fusobacterium nucleatum subsp. polymorphum KCOM 1275 (=ChDC F310).</title>
        <authorList>
            <person name="Kook J.-K."/>
            <person name="Park S.-N."/>
            <person name="Lim Y.K."/>
            <person name="Roh H."/>
        </authorList>
    </citation>
    <scope>NUCLEOTIDE SEQUENCE [LARGE SCALE GENOMIC DNA]</scope>
    <source>
        <strain evidence="2 3">KCOM 1275</strain>
    </source>
</reference>